<dbReference type="SUPFAM" id="SSF48264">
    <property type="entry name" value="Cytochrome P450"/>
    <property type="match status" value="1"/>
</dbReference>
<dbReference type="PRINTS" id="PR00385">
    <property type="entry name" value="P450"/>
</dbReference>
<keyword evidence="6" id="KW-0408">Iron</keyword>
<dbReference type="EMBL" id="JBFXLT010000052">
    <property type="protein sequence ID" value="KAL2811979.1"/>
    <property type="molecule type" value="Genomic_DNA"/>
</dbReference>
<evidence type="ECO:0000313" key="8">
    <source>
        <dbReference type="EMBL" id="KAL2811979.1"/>
    </source>
</evidence>
<comment type="caution">
    <text evidence="8">The sequence shown here is derived from an EMBL/GenBank/DDBJ whole genome shotgun (WGS) entry which is preliminary data.</text>
</comment>
<comment type="similarity">
    <text evidence="2">Belongs to the cytochrome P450 family.</text>
</comment>
<evidence type="ECO:0000256" key="6">
    <source>
        <dbReference type="ARBA" id="ARBA00023004"/>
    </source>
</evidence>
<dbReference type="Gene3D" id="1.10.630.10">
    <property type="entry name" value="Cytochrome P450"/>
    <property type="match status" value="1"/>
</dbReference>
<evidence type="ECO:0000313" key="9">
    <source>
        <dbReference type="Proteomes" id="UP001610334"/>
    </source>
</evidence>
<dbReference type="Proteomes" id="UP001610334">
    <property type="component" value="Unassembled WGS sequence"/>
</dbReference>
<keyword evidence="9" id="KW-1185">Reference proteome</keyword>
<evidence type="ECO:0000256" key="1">
    <source>
        <dbReference type="ARBA" id="ARBA00001971"/>
    </source>
</evidence>
<gene>
    <name evidence="8" type="ORF">BJX63DRAFT_422048</name>
</gene>
<proteinExistence type="inferred from homology"/>
<name>A0ABR4H9P7_9EURO</name>
<reference evidence="8 9" key="1">
    <citation type="submission" date="2024-07" db="EMBL/GenBank/DDBJ databases">
        <title>Section-level genome sequencing and comparative genomics of Aspergillus sections Usti and Cavernicolus.</title>
        <authorList>
            <consortium name="Lawrence Berkeley National Laboratory"/>
            <person name="Nybo J.L."/>
            <person name="Vesth T.C."/>
            <person name="Theobald S."/>
            <person name="Frisvad J.C."/>
            <person name="Larsen T.O."/>
            <person name="Kjaerboelling I."/>
            <person name="Rothschild-Mancinelli K."/>
            <person name="Lyhne E.K."/>
            <person name="Kogle M.E."/>
            <person name="Barry K."/>
            <person name="Clum A."/>
            <person name="Na H."/>
            <person name="Ledsgaard L."/>
            <person name="Lin J."/>
            <person name="Lipzen A."/>
            <person name="Kuo A."/>
            <person name="Riley R."/>
            <person name="Mondo S."/>
            <person name="Labutti K."/>
            <person name="Haridas S."/>
            <person name="Pangalinan J."/>
            <person name="Salamov A.A."/>
            <person name="Simmons B.A."/>
            <person name="Magnuson J.K."/>
            <person name="Chen J."/>
            <person name="Drula E."/>
            <person name="Henrissat B."/>
            <person name="Wiebenga A."/>
            <person name="Lubbers R.J."/>
            <person name="Gomes A.C."/>
            <person name="Makela M.R."/>
            <person name="Stajich J."/>
            <person name="Grigoriev I.V."/>
            <person name="Mortensen U.H."/>
            <person name="De Vries R.P."/>
            <person name="Baker S.E."/>
            <person name="Andersen M.R."/>
        </authorList>
    </citation>
    <scope>NUCLEOTIDE SEQUENCE [LARGE SCALE GENOMIC DNA]</scope>
    <source>
        <strain evidence="8 9">CBS 588.65</strain>
    </source>
</reference>
<organism evidence="8 9">
    <name type="scientific">Aspergillus granulosus</name>
    <dbReference type="NCBI Taxonomy" id="176169"/>
    <lineage>
        <taxon>Eukaryota</taxon>
        <taxon>Fungi</taxon>
        <taxon>Dikarya</taxon>
        <taxon>Ascomycota</taxon>
        <taxon>Pezizomycotina</taxon>
        <taxon>Eurotiomycetes</taxon>
        <taxon>Eurotiomycetidae</taxon>
        <taxon>Eurotiales</taxon>
        <taxon>Aspergillaceae</taxon>
        <taxon>Aspergillus</taxon>
        <taxon>Aspergillus subgen. Nidulantes</taxon>
    </lineage>
</organism>
<dbReference type="InterPro" id="IPR050121">
    <property type="entry name" value="Cytochrome_P450_monoxygenase"/>
</dbReference>
<comment type="cofactor">
    <cofactor evidence="1">
        <name>heme</name>
        <dbReference type="ChEBI" id="CHEBI:30413"/>
    </cofactor>
</comment>
<dbReference type="Pfam" id="PF00067">
    <property type="entry name" value="p450"/>
    <property type="match status" value="2"/>
</dbReference>
<evidence type="ECO:0000256" key="5">
    <source>
        <dbReference type="ARBA" id="ARBA00023002"/>
    </source>
</evidence>
<dbReference type="PRINTS" id="PR00463">
    <property type="entry name" value="EP450I"/>
</dbReference>
<dbReference type="InterPro" id="IPR036396">
    <property type="entry name" value="Cyt_P450_sf"/>
</dbReference>
<protein>
    <submittedName>
        <fullName evidence="8">Cytochrome P450</fullName>
    </submittedName>
</protein>
<keyword evidence="3" id="KW-0349">Heme</keyword>
<evidence type="ECO:0000256" key="4">
    <source>
        <dbReference type="ARBA" id="ARBA00022723"/>
    </source>
</evidence>
<evidence type="ECO:0000256" key="2">
    <source>
        <dbReference type="ARBA" id="ARBA00010617"/>
    </source>
</evidence>
<keyword evidence="4" id="KW-0479">Metal-binding</keyword>
<dbReference type="PANTHER" id="PTHR24305">
    <property type="entry name" value="CYTOCHROME P450"/>
    <property type="match status" value="1"/>
</dbReference>
<accession>A0ABR4H9P7</accession>
<keyword evidence="5" id="KW-0560">Oxidoreductase</keyword>
<dbReference type="PANTHER" id="PTHR24305:SF157">
    <property type="entry name" value="N-ACETYLTRYPTOPHAN 6-HYDROXYLASE IVOC-RELATED"/>
    <property type="match status" value="1"/>
</dbReference>
<dbReference type="CDD" id="cd11062">
    <property type="entry name" value="CYP58-like"/>
    <property type="match status" value="1"/>
</dbReference>
<keyword evidence="7" id="KW-0503">Monooxygenase</keyword>
<dbReference type="InterPro" id="IPR001128">
    <property type="entry name" value="Cyt_P450"/>
</dbReference>
<dbReference type="InterPro" id="IPR002401">
    <property type="entry name" value="Cyt_P450_E_grp-I"/>
</dbReference>
<sequence>MSYSLQRCLSPLTKACLIITSKFPGRFSVPSVQRQTTPQNQLTRALIPLPGDSAGVPPAALTRFYRAYIDCSPSESFVHTLGDLQEKYGDVVRVGPNELHFFSPAAYLEIFNANNRWDKEKSLYHSMGEDRSSFGYLTYREAKERKDILSRRFSKKAVVEGKKIVEGIILGLCKTFEQNGSTPVDLFYAFRCMTMDIITYFCFANSVDAVHTPNYKAPIILAMDASIGAFMRFNHANWYKNMIMNFPPKLSKIISPATAGHVDLQTLLKKQIEDLCTDPTKLAKLPHNTTIYHELFRPEVYRNGTAPDSGSLYEELQALMFSGADTTGATLMHGSFYILQLEKLPYLTAVIKESLRINPGVASPLPRVTIVMHASHFVHRNPNVFENPDEFRPERWLGELGRSLDKWLLSFSRGPRSCLALPGAELYLGYGHVYRKFDTEIDLSSPKELEWRDCFLPEYVGPPLRAKMTHVSA</sequence>
<evidence type="ECO:0000256" key="3">
    <source>
        <dbReference type="ARBA" id="ARBA00022617"/>
    </source>
</evidence>
<evidence type="ECO:0000256" key="7">
    <source>
        <dbReference type="ARBA" id="ARBA00023033"/>
    </source>
</evidence>